<reference evidence="2" key="1">
    <citation type="submission" date="2015-04" db="EMBL/GenBank/DDBJ databases">
        <title>Genome sequencing of pathogens of bean.</title>
        <authorList>
            <person name="Harrison J.W."/>
            <person name="Aritua V."/>
            <person name="Sapp M."/>
            <person name="Smith J."/>
            <person name="Studholme D.J."/>
        </authorList>
    </citation>
    <scope>NUCLEOTIDE SEQUENCE [LARGE SCALE GENOMIC DNA]</scope>
    <source>
        <strain evidence="2">NCPPB 1138</strain>
    </source>
</reference>
<dbReference type="AlphaFoldDB" id="A0AB34QRR3"/>
<name>A0AB34QRR3_XANCH</name>
<organism evidence="1 2">
    <name type="scientific">Xanthomonas campestris pv. phaseoli</name>
    <dbReference type="NCBI Taxonomy" id="317013"/>
    <lineage>
        <taxon>Bacteria</taxon>
        <taxon>Pseudomonadati</taxon>
        <taxon>Pseudomonadota</taxon>
        <taxon>Gammaproteobacteria</taxon>
        <taxon>Lysobacterales</taxon>
        <taxon>Lysobacteraceae</taxon>
        <taxon>Xanthomonas</taxon>
    </lineage>
</organism>
<dbReference type="Proteomes" id="UP000031180">
    <property type="component" value="Unassembled WGS sequence"/>
</dbReference>
<accession>A0AB34QRR3</accession>
<evidence type="ECO:0000313" key="2">
    <source>
        <dbReference type="Proteomes" id="UP000031180"/>
    </source>
</evidence>
<gene>
    <name evidence="1" type="ORF">RN20_02075</name>
</gene>
<comment type="caution">
    <text evidence="1">The sequence shown here is derived from an EMBL/GenBank/DDBJ whole genome shotgun (WGS) entry which is preliminary data.</text>
</comment>
<protein>
    <submittedName>
        <fullName evidence="1">Uncharacterized protein</fullName>
    </submittedName>
</protein>
<evidence type="ECO:0000313" key="1">
    <source>
        <dbReference type="EMBL" id="KHS40387.1"/>
    </source>
</evidence>
<dbReference type="EMBL" id="JWTI02000129">
    <property type="protein sequence ID" value="KHS40387.1"/>
    <property type="molecule type" value="Genomic_DNA"/>
</dbReference>
<proteinExistence type="predicted"/>
<sequence>MFSCATGSAVLRCHSPRNAARGGCAIPTCTRVWAIARRYHAHHVLRACDVAAARRHRAARLAAPPALQRPECEPRPCCRPARRRAWRCGADLTPAAARTPSAPRGCGRVRRAWRGCWRRDS</sequence>